<dbReference type="Pfam" id="PF06580">
    <property type="entry name" value="His_kinase"/>
    <property type="match status" value="1"/>
</dbReference>
<dbReference type="RefSeq" id="WP_006780015.1">
    <property type="nucleotide sequence ID" value="NZ_CP040506.1"/>
</dbReference>
<dbReference type="Gene3D" id="6.10.340.10">
    <property type="match status" value="1"/>
</dbReference>
<evidence type="ECO:0000256" key="10">
    <source>
        <dbReference type="ARBA" id="ARBA00023012"/>
    </source>
</evidence>
<evidence type="ECO:0000313" key="14">
    <source>
        <dbReference type="EMBL" id="EHI59968.1"/>
    </source>
</evidence>
<dbReference type="AlphaFoldDB" id="G5IEV8"/>
<keyword evidence="15" id="KW-1185">Reference proteome</keyword>
<feature type="domain" description="Signal transduction histidine kinase internal region" evidence="13">
    <location>
        <begin position="400"/>
        <end position="479"/>
    </location>
</feature>
<feature type="transmembrane region" description="Helical" evidence="12">
    <location>
        <begin position="312"/>
        <end position="332"/>
    </location>
</feature>
<dbReference type="OrthoDB" id="9809348at2"/>
<proteinExistence type="predicted"/>
<dbReference type="InterPro" id="IPR036890">
    <property type="entry name" value="HATPase_C_sf"/>
</dbReference>
<evidence type="ECO:0000256" key="3">
    <source>
        <dbReference type="ARBA" id="ARBA00022553"/>
    </source>
</evidence>
<keyword evidence="8" id="KW-0067">ATP-binding</keyword>
<keyword evidence="11 12" id="KW-0472">Membrane</keyword>
<evidence type="ECO:0000256" key="5">
    <source>
        <dbReference type="ARBA" id="ARBA00022692"/>
    </source>
</evidence>
<gene>
    <name evidence="14" type="ORF">HMPREF9473_02035</name>
</gene>
<keyword evidence="3" id="KW-0597">Phosphoprotein</keyword>
<dbReference type="PANTHER" id="PTHR34220">
    <property type="entry name" value="SENSOR HISTIDINE KINASE YPDA"/>
    <property type="match status" value="1"/>
</dbReference>
<dbReference type="InterPro" id="IPR010559">
    <property type="entry name" value="Sig_transdc_His_kin_internal"/>
</dbReference>
<evidence type="ECO:0000256" key="6">
    <source>
        <dbReference type="ARBA" id="ARBA00022741"/>
    </source>
</evidence>
<organism evidence="14 15">
    <name type="scientific">Hungatella hathewayi WAL-18680</name>
    <dbReference type="NCBI Taxonomy" id="742737"/>
    <lineage>
        <taxon>Bacteria</taxon>
        <taxon>Bacillati</taxon>
        <taxon>Bacillota</taxon>
        <taxon>Clostridia</taxon>
        <taxon>Lachnospirales</taxon>
        <taxon>Lachnospiraceae</taxon>
        <taxon>Hungatella</taxon>
    </lineage>
</organism>
<comment type="caution">
    <text evidence="14">The sequence shown here is derived from an EMBL/GenBank/DDBJ whole genome shotgun (WGS) entry which is preliminary data.</text>
</comment>
<keyword evidence="2" id="KW-1003">Cell membrane</keyword>
<dbReference type="InterPro" id="IPR050640">
    <property type="entry name" value="Bact_2-comp_sensor_kinase"/>
</dbReference>
<dbReference type="GO" id="GO:0016020">
    <property type="term" value="C:membrane"/>
    <property type="evidence" value="ECO:0007669"/>
    <property type="project" value="InterPro"/>
</dbReference>
<evidence type="ECO:0000313" key="15">
    <source>
        <dbReference type="Proteomes" id="UP000005384"/>
    </source>
</evidence>
<dbReference type="Proteomes" id="UP000005384">
    <property type="component" value="Unassembled WGS sequence"/>
</dbReference>
<evidence type="ECO:0000256" key="1">
    <source>
        <dbReference type="ARBA" id="ARBA00004651"/>
    </source>
</evidence>
<evidence type="ECO:0000256" key="4">
    <source>
        <dbReference type="ARBA" id="ARBA00022679"/>
    </source>
</evidence>
<keyword evidence="5 12" id="KW-0812">Transmembrane</keyword>
<dbReference type="SUPFAM" id="SSF55874">
    <property type="entry name" value="ATPase domain of HSP90 chaperone/DNA topoisomerase II/histidine kinase"/>
    <property type="match status" value="1"/>
</dbReference>
<evidence type="ECO:0000256" key="7">
    <source>
        <dbReference type="ARBA" id="ARBA00022777"/>
    </source>
</evidence>
<dbReference type="PATRIC" id="fig|742737.3.peg.2056"/>
<protein>
    <recommendedName>
        <fullName evidence="13">Signal transduction histidine kinase internal region domain-containing protein</fullName>
    </recommendedName>
</protein>
<dbReference type="GO" id="GO:0000155">
    <property type="term" value="F:phosphorelay sensor kinase activity"/>
    <property type="evidence" value="ECO:0007669"/>
    <property type="project" value="InterPro"/>
</dbReference>
<dbReference type="PANTHER" id="PTHR34220:SF11">
    <property type="entry name" value="SENSOR PROTEIN KINASE HPTS"/>
    <property type="match status" value="1"/>
</dbReference>
<feature type="transmembrane region" description="Helical" evidence="12">
    <location>
        <begin position="29"/>
        <end position="51"/>
    </location>
</feature>
<keyword evidence="10" id="KW-0902">Two-component regulatory system</keyword>
<evidence type="ECO:0000256" key="8">
    <source>
        <dbReference type="ARBA" id="ARBA00022840"/>
    </source>
</evidence>
<evidence type="ECO:0000256" key="12">
    <source>
        <dbReference type="SAM" id="Phobius"/>
    </source>
</evidence>
<dbReference type="Gene3D" id="3.30.565.10">
    <property type="entry name" value="Histidine kinase-like ATPase, C-terminal domain"/>
    <property type="match status" value="1"/>
</dbReference>
<name>G5IEV8_9FIRM</name>
<dbReference type="EMBL" id="ADLN01000040">
    <property type="protein sequence ID" value="EHI59968.1"/>
    <property type="molecule type" value="Genomic_DNA"/>
</dbReference>
<evidence type="ECO:0000259" key="13">
    <source>
        <dbReference type="Pfam" id="PF06580"/>
    </source>
</evidence>
<evidence type="ECO:0000256" key="11">
    <source>
        <dbReference type="ARBA" id="ARBA00023136"/>
    </source>
</evidence>
<evidence type="ECO:0000256" key="2">
    <source>
        <dbReference type="ARBA" id="ARBA00022475"/>
    </source>
</evidence>
<dbReference type="HOGENOM" id="CLU_020473_6_1_9"/>
<reference evidence="14 15" key="1">
    <citation type="submission" date="2011-08" db="EMBL/GenBank/DDBJ databases">
        <title>The Genome Sequence of Clostridium hathewayi WAL-18680.</title>
        <authorList>
            <consortium name="The Broad Institute Genome Sequencing Platform"/>
            <person name="Earl A."/>
            <person name="Ward D."/>
            <person name="Feldgarden M."/>
            <person name="Gevers D."/>
            <person name="Finegold S.M."/>
            <person name="Summanen P.H."/>
            <person name="Molitoris D.R."/>
            <person name="Song M."/>
            <person name="Daigneault M."/>
            <person name="Allen-Vercoe E."/>
            <person name="Young S.K."/>
            <person name="Zeng Q."/>
            <person name="Gargeya S."/>
            <person name="Fitzgerald M."/>
            <person name="Haas B."/>
            <person name="Abouelleil A."/>
            <person name="Alvarado L."/>
            <person name="Arachchi H.M."/>
            <person name="Berlin A."/>
            <person name="Brown A."/>
            <person name="Chapman S.B."/>
            <person name="Chen Z."/>
            <person name="Dunbar C."/>
            <person name="Freedman E."/>
            <person name="Gearin G."/>
            <person name="Gellesch M."/>
            <person name="Goldberg J."/>
            <person name="Griggs A."/>
            <person name="Gujja S."/>
            <person name="Heiman D."/>
            <person name="Howarth C."/>
            <person name="Larson L."/>
            <person name="Lui A."/>
            <person name="MacDonald P.J.P."/>
            <person name="Montmayeur A."/>
            <person name="Murphy C."/>
            <person name="Neiman D."/>
            <person name="Pearson M."/>
            <person name="Priest M."/>
            <person name="Roberts A."/>
            <person name="Saif S."/>
            <person name="Shea T."/>
            <person name="Shenoy N."/>
            <person name="Sisk P."/>
            <person name="Stolte C."/>
            <person name="Sykes S."/>
            <person name="Wortman J."/>
            <person name="Nusbaum C."/>
            <person name="Birren B."/>
        </authorList>
    </citation>
    <scope>NUCLEOTIDE SEQUENCE [LARGE SCALE GENOMIC DNA]</scope>
    <source>
        <strain evidence="14 15">WAL-18680</strain>
    </source>
</reference>
<evidence type="ECO:0000256" key="9">
    <source>
        <dbReference type="ARBA" id="ARBA00022989"/>
    </source>
</evidence>
<keyword evidence="6" id="KW-0547">Nucleotide-binding</keyword>
<sequence length="618" mass="71606">MKQFRINQKNQWKIRLTRAWKRRSIKEQILSSMLICSIIAAALLGGMTFLFSKRTMERNYQNSHRHNLEVSGSIIDIQLQNLVELSRTLLQNQEFKNIFTREQRTGTYFSSRDDIVLNHIMRDLAEQNKYIQSIVAIHKTGNIYFYSKLTMQNGKMLKYHRDTDILSMDWVTQSDKELGKELFYGYNVLFDDNNETFSMVKTLKNTEDGEDMGYVVFNIKKSIFLSAFGRADEGYVTNRYMIMDKNQATSGGNPDGNLVYFHGGTEMKPTIVADYISGHSGRYLFSEVHNERGGWEVVNVIAREELSHDSNYIGWITFLVCIAMMIVCYLFASRVSNIITRPLEQLKKNIDVVSEGKFQIEEEFDETEIGRIGTQFKNMVNNNLDLHEKLLHSEIREKEAELLLLQSQINPHFLYNTLDSLYFMAVIEQADEIAEMVLALSDTFKLSLNRGEKLIEVRDEIEKIKAYMKLQNMRYHNRFELQIDVEESMMEQKILTFILQPVVENAVYHGLEPKMGDECYIRLTGRLVEPSEGGHLADQPDDGHGEETSKISYMEFQIKDNGVGIIDMSQLEEGYGVRNIKERLFLFYGEEAGIRYESRPGEGTQVIIRVPLDIQKEG</sequence>
<comment type="subcellular location">
    <subcellularLocation>
        <location evidence="1">Cell membrane</location>
        <topology evidence="1">Multi-pass membrane protein</topology>
    </subcellularLocation>
</comment>
<keyword evidence="7" id="KW-0418">Kinase</keyword>
<accession>G5IEV8</accession>
<keyword evidence="4" id="KW-0808">Transferase</keyword>
<keyword evidence="9 12" id="KW-1133">Transmembrane helix</keyword>